<reference evidence="2 3" key="1">
    <citation type="submission" date="2018-06" db="EMBL/GenBank/DDBJ databases">
        <title>Comparative genomics reveals the genomic features of Rhizophagus irregularis, R. cerebriforme, R. diaphanum and Gigaspora rosea, and their symbiotic lifestyle signature.</title>
        <authorList>
            <person name="Morin E."/>
            <person name="San Clemente H."/>
            <person name="Chen E.C.H."/>
            <person name="De La Providencia I."/>
            <person name="Hainaut M."/>
            <person name="Kuo A."/>
            <person name="Kohler A."/>
            <person name="Murat C."/>
            <person name="Tang N."/>
            <person name="Roy S."/>
            <person name="Loubradou J."/>
            <person name="Henrissat B."/>
            <person name="Grigoriev I.V."/>
            <person name="Corradi N."/>
            <person name="Roux C."/>
            <person name="Martin F.M."/>
        </authorList>
    </citation>
    <scope>NUCLEOTIDE SEQUENCE [LARGE SCALE GENOMIC DNA]</scope>
    <source>
        <strain evidence="2 3">DAOM 227022</strain>
    </source>
</reference>
<keyword evidence="1" id="KW-0472">Membrane</keyword>
<dbReference type="Proteomes" id="UP000265703">
    <property type="component" value="Unassembled WGS sequence"/>
</dbReference>
<feature type="transmembrane region" description="Helical" evidence="1">
    <location>
        <begin position="42"/>
        <end position="62"/>
    </location>
</feature>
<keyword evidence="1" id="KW-0812">Transmembrane</keyword>
<evidence type="ECO:0000313" key="3">
    <source>
        <dbReference type="Proteomes" id="UP000265703"/>
    </source>
</evidence>
<sequence length="95" mass="11099">MMFKLHLFGKLMMILLQILVILLPLNQRMIFQFGLDLLLTHYGLLLQIGILLLEIIHLPLLLDQVVLQTRKKLIVQNVHSLFVQIRQFVRCAVQA</sequence>
<gene>
    <name evidence="2" type="ORF">C1645_776444</name>
</gene>
<keyword evidence="1" id="KW-1133">Transmembrane helix</keyword>
<protein>
    <submittedName>
        <fullName evidence="2">Uncharacterized protein</fullName>
    </submittedName>
</protein>
<keyword evidence="3" id="KW-1185">Reference proteome</keyword>
<name>A0A397SSB1_9GLOM</name>
<evidence type="ECO:0000256" key="1">
    <source>
        <dbReference type="SAM" id="Phobius"/>
    </source>
</evidence>
<organism evidence="2 3">
    <name type="scientific">Glomus cerebriforme</name>
    <dbReference type="NCBI Taxonomy" id="658196"/>
    <lineage>
        <taxon>Eukaryota</taxon>
        <taxon>Fungi</taxon>
        <taxon>Fungi incertae sedis</taxon>
        <taxon>Mucoromycota</taxon>
        <taxon>Glomeromycotina</taxon>
        <taxon>Glomeromycetes</taxon>
        <taxon>Glomerales</taxon>
        <taxon>Glomeraceae</taxon>
        <taxon>Glomus</taxon>
    </lineage>
</organism>
<comment type="caution">
    <text evidence="2">The sequence shown here is derived from an EMBL/GenBank/DDBJ whole genome shotgun (WGS) entry which is preliminary data.</text>
</comment>
<evidence type="ECO:0000313" key="2">
    <source>
        <dbReference type="EMBL" id="RIA87799.1"/>
    </source>
</evidence>
<dbReference type="EMBL" id="QKYT01000292">
    <property type="protein sequence ID" value="RIA87799.1"/>
    <property type="molecule type" value="Genomic_DNA"/>
</dbReference>
<accession>A0A397SSB1</accession>
<dbReference type="AlphaFoldDB" id="A0A397SSB1"/>
<proteinExistence type="predicted"/>